<dbReference type="EMBL" id="JAGFPW010000005">
    <property type="protein sequence ID" value="MBO3794253.1"/>
    <property type="molecule type" value="Genomic_DNA"/>
</dbReference>
<gene>
    <name evidence="3" type="ORF">J5227_08015</name>
</gene>
<dbReference type="AlphaFoldDB" id="A0A8I1WDW5"/>
<protein>
    <submittedName>
        <fullName evidence="3">Phage terminase large subunit family protein</fullName>
    </submittedName>
</protein>
<feature type="region of interest" description="Disordered" evidence="1">
    <location>
        <begin position="574"/>
        <end position="595"/>
    </location>
</feature>
<dbReference type="InterPro" id="IPR027417">
    <property type="entry name" value="P-loop_NTPase"/>
</dbReference>
<dbReference type="Gene3D" id="3.30.420.240">
    <property type="match status" value="1"/>
</dbReference>
<dbReference type="RefSeq" id="WP_163190155.1">
    <property type="nucleotide sequence ID" value="NZ_JAGFPW010000005.1"/>
</dbReference>
<feature type="domain" description="Phage terminase large subunit GpA ATPase" evidence="2">
    <location>
        <begin position="61"/>
        <end position="195"/>
    </location>
</feature>
<evidence type="ECO:0000256" key="1">
    <source>
        <dbReference type="SAM" id="MobiDB-lite"/>
    </source>
</evidence>
<dbReference type="Proteomes" id="UP000665181">
    <property type="component" value="Unassembled WGS sequence"/>
</dbReference>
<evidence type="ECO:0000259" key="2">
    <source>
        <dbReference type="Pfam" id="PF05876"/>
    </source>
</evidence>
<organism evidence="3 4">
    <name type="scientific">Bacillus subtilis</name>
    <dbReference type="NCBI Taxonomy" id="1423"/>
    <lineage>
        <taxon>Bacteria</taxon>
        <taxon>Bacillati</taxon>
        <taxon>Bacillota</taxon>
        <taxon>Bacilli</taxon>
        <taxon>Bacillales</taxon>
        <taxon>Bacillaceae</taxon>
        <taxon>Bacillus</taxon>
    </lineage>
</organism>
<name>A0A8I1WDW5_BACIU</name>
<dbReference type="InterPro" id="IPR046453">
    <property type="entry name" value="GpA_ATPase"/>
</dbReference>
<dbReference type="SUPFAM" id="SSF52540">
    <property type="entry name" value="P-loop containing nucleoside triphosphate hydrolases"/>
    <property type="match status" value="1"/>
</dbReference>
<dbReference type="GO" id="GO:0016887">
    <property type="term" value="F:ATP hydrolysis activity"/>
    <property type="evidence" value="ECO:0007669"/>
    <property type="project" value="InterPro"/>
</dbReference>
<accession>A0A8I1WDW5</accession>
<dbReference type="Pfam" id="PF05876">
    <property type="entry name" value="GpA_ATPase"/>
    <property type="match status" value="1"/>
</dbReference>
<sequence>MSIDVDEISNEELDQIELEIRSDPVKWAYWKLKDPKGRPWKARWYQKDMMHGILHGDEESGPHRRIAARMGRRVGKTETMVVFCLWYAFHHKNSRLLITTPYEHQVRLIFMRLNELIDDCPELMYSIKSRTKNPFITQFNNGSSIMGFTVGATSGNAGASVRGQRADWIFMDEIDYMNRDGIDAVTAIAMEDPRRIGIWCSSTPTGKRDYFYEICTNPDTGYKAYHFPSSVNPDFDEKMEGELRATMTKQGYIHEVEADFGEETVGVFSKTAVERAKSQYMYSYRELNAWEHEQFKKQGYSVDDIVYFTGYTKHNMPPAATRIVGVDWDKYGESTQIVVTEFDEMLKKFRVAMRYEIARGDFTYDNAVNKLIEINEIWNPKFFYIDAGHGEYQIEMLRKHGLLDPLSEMDKKVKRVHFKQNIEIRDPVTREIDKKDAKNFMINQTSILLERDQIVVSPFDDMIWKQMMDYQVVRISATGKPQYTSENEHALDSFMLTIMGFTLEFPNITKILEEIRVGRKVKVSKSNNQEALQEKVFGGYRDVYQNGKNKRQIEEKDNPNWHLNKVTLGYSKRKKSSSLWGRGSSRKMGTSRSRF</sequence>
<proteinExistence type="predicted"/>
<reference evidence="3" key="1">
    <citation type="submission" date="2021-03" db="EMBL/GenBank/DDBJ databases">
        <title>Isolation of Bacillus subtilis from fermented food sample.</title>
        <authorList>
            <person name="Lakshmanan V."/>
            <person name="Athira K."/>
            <person name="Rajagopal K."/>
        </authorList>
    </citation>
    <scope>NUCLEOTIDE SEQUENCE</scope>
    <source>
        <strain evidence="3">S1</strain>
    </source>
</reference>
<comment type="caution">
    <text evidence="3">The sequence shown here is derived from an EMBL/GenBank/DDBJ whole genome shotgun (WGS) entry which is preliminary data.</text>
</comment>
<evidence type="ECO:0000313" key="3">
    <source>
        <dbReference type="EMBL" id="MBO3794253.1"/>
    </source>
</evidence>
<dbReference type="Gene3D" id="3.40.50.300">
    <property type="entry name" value="P-loop containing nucleotide triphosphate hydrolases"/>
    <property type="match status" value="1"/>
</dbReference>
<evidence type="ECO:0000313" key="4">
    <source>
        <dbReference type="Proteomes" id="UP000665181"/>
    </source>
</evidence>